<proteinExistence type="predicted"/>
<sequence>MLSNTVLAECLDPDAKAAADKSAQQYVGGKTFKTARVLKKHLPSKRKEVASYVYVKADDLYYTVYALVNSQCNAAIIKRTYGKH</sequence>
<protein>
    <submittedName>
        <fullName evidence="1">Uncharacterized protein</fullName>
    </submittedName>
</protein>
<dbReference type="OrthoDB" id="6106877at2"/>
<dbReference type="RefSeq" id="WP_123096105.1">
    <property type="nucleotide sequence ID" value="NZ_RIZG01000006.1"/>
</dbReference>
<accession>A0A3M8Q4S3</accession>
<evidence type="ECO:0000313" key="1">
    <source>
        <dbReference type="EMBL" id="RNF50124.1"/>
    </source>
</evidence>
<dbReference type="Proteomes" id="UP000280507">
    <property type="component" value="Unassembled WGS sequence"/>
</dbReference>
<organism evidence="1 2">
    <name type="scientific">Marinomonas hwangdonensis</name>
    <dbReference type="NCBI Taxonomy" id="1053647"/>
    <lineage>
        <taxon>Bacteria</taxon>
        <taxon>Pseudomonadati</taxon>
        <taxon>Pseudomonadota</taxon>
        <taxon>Gammaproteobacteria</taxon>
        <taxon>Oceanospirillales</taxon>
        <taxon>Oceanospirillaceae</taxon>
        <taxon>Marinomonas</taxon>
    </lineage>
</organism>
<evidence type="ECO:0000313" key="2">
    <source>
        <dbReference type="Proteomes" id="UP000280507"/>
    </source>
</evidence>
<dbReference type="EMBL" id="RIZG01000006">
    <property type="protein sequence ID" value="RNF50124.1"/>
    <property type="molecule type" value="Genomic_DNA"/>
</dbReference>
<comment type="caution">
    <text evidence="1">The sequence shown here is derived from an EMBL/GenBank/DDBJ whole genome shotgun (WGS) entry which is preliminary data.</text>
</comment>
<gene>
    <name evidence="1" type="ORF">EBI00_11670</name>
</gene>
<name>A0A3M8Q4S3_9GAMM</name>
<keyword evidence="2" id="KW-1185">Reference proteome</keyword>
<dbReference type="AlphaFoldDB" id="A0A3M8Q4S3"/>
<reference evidence="1 2" key="1">
    <citation type="journal article" date="2012" name="Int. J. Syst. Evol. Microbiol.">
        <title>Marinomonas hwangdonensis sp. nov., isolated from seawater.</title>
        <authorList>
            <person name="Jung Y.T."/>
            <person name="Oh T.K."/>
            <person name="Yoon J.H."/>
        </authorList>
    </citation>
    <scope>NUCLEOTIDE SEQUENCE [LARGE SCALE GENOMIC DNA]</scope>
    <source>
        <strain evidence="1 2">HDW-15</strain>
    </source>
</reference>